<feature type="coiled-coil region" evidence="3">
    <location>
        <begin position="894"/>
        <end position="995"/>
    </location>
</feature>
<dbReference type="InterPro" id="IPR006558">
    <property type="entry name" value="LamG-like"/>
</dbReference>
<dbReference type="Pfam" id="PF13385">
    <property type="entry name" value="Laminin_G_3"/>
    <property type="match status" value="3"/>
</dbReference>
<evidence type="ECO:0000256" key="4">
    <source>
        <dbReference type="SAM" id="MobiDB-lite"/>
    </source>
</evidence>
<feature type="region of interest" description="Disordered" evidence="4">
    <location>
        <begin position="1171"/>
        <end position="1190"/>
    </location>
</feature>
<name>A0A928Z2G0_9CYAN</name>
<evidence type="ECO:0000313" key="6">
    <source>
        <dbReference type="EMBL" id="MBE9028355.1"/>
    </source>
</evidence>
<keyword evidence="2" id="KW-1015">Disulfide bond</keyword>
<dbReference type="PANTHER" id="PTHR23159">
    <property type="entry name" value="CENTROSOMAL PROTEIN 2"/>
    <property type="match status" value="1"/>
</dbReference>
<feature type="coiled-coil region" evidence="3">
    <location>
        <begin position="1192"/>
        <end position="1219"/>
    </location>
</feature>
<dbReference type="EMBL" id="JADEXQ010000002">
    <property type="protein sequence ID" value="MBE9028355.1"/>
    <property type="molecule type" value="Genomic_DNA"/>
</dbReference>
<dbReference type="PANTHER" id="PTHR23159:SF31">
    <property type="entry name" value="CENTROSOME-ASSOCIATED PROTEIN CEP250 ISOFORM X1"/>
    <property type="match status" value="1"/>
</dbReference>
<comment type="caution">
    <text evidence="6">The sequence shown here is derived from an EMBL/GenBank/DDBJ whole genome shotgun (WGS) entry which is preliminary data.</text>
</comment>
<keyword evidence="1" id="KW-0732">Signal</keyword>
<keyword evidence="3" id="KW-0175">Coiled coil</keyword>
<organism evidence="6 7">
    <name type="scientific">Romeriopsis navalis LEGE 11480</name>
    <dbReference type="NCBI Taxonomy" id="2777977"/>
    <lineage>
        <taxon>Bacteria</taxon>
        <taxon>Bacillati</taxon>
        <taxon>Cyanobacteriota</taxon>
        <taxon>Cyanophyceae</taxon>
        <taxon>Leptolyngbyales</taxon>
        <taxon>Leptolyngbyaceae</taxon>
        <taxon>Romeriopsis</taxon>
        <taxon>Romeriopsis navalis</taxon>
    </lineage>
</organism>
<gene>
    <name evidence="6" type="ORF">IQ266_01130</name>
</gene>
<evidence type="ECO:0000313" key="7">
    <source>
        <dbReference type="Proteomes" id="UP000625316"/>
    </source>
</evidence>
<keyword evidence="7" id="KW-1185">Reference proteome</keyword>
<feature type="compositionally biased region" description="Basic and acidic residues" evidence="4">
    <location>
        <begin position="2102"/>
        <end position="2127"/>
    </location>
</feature>
<dbReference type="SUPFAM" id="SSF49899">
    <property type="entry name" value="Concanavalin A-like lectins/glucanases"/>
    <property type="match status" value="3"/>
</dbReference>
<protein>
    <submittedName>
        <fullName evidence="6">LamG domain-containing protein</fullName>
    </submittedName>
</protein>
<evidence type="ECO:0000259" key="5">
    <source>
        <dbReference type="SMART" id="SM00560"/>
    </source>
</evidence>
<feature type="region of interest" description="Disordered" evidence="4">
    <location>
        <begin position="2063"/>
        <end position="2136"/>
    </location>
</feature>
<accession>A0A928Z2G0</accession>
<dbReference type="SUPFAM" id="SSF50370">
    <property type="entry name" value="Ricin B-like lectins"/>
    <property type="match status" value="1"/>
</dbReference>
<dbReference type="InterPro" id="IPR035992">
    <property type="entry name" value="Ricin_B-like_lectins"/>
</dbReference>
<dbReference type="Proteomes" id="UP000625316">
    <property type="component" value="Unassembled WGS sequence"/>
</dbReference>
<dbReference type="Gene3D" id="2.60.120.200">
    <property type="match status" value="3"/>
</dbReference>
<feature type="domain" description="LamG-like jellyroll fold" evidence="5">
    <location>
        <begin position="1554"/>
        <end position="1689"/>
    </location>
</feature>
<dbReference type="RefSeq" id="WP_264323176.1">
    <property type="nucleotide sequence ID" value="NZ_JADEXQ010000002.1"/>
</dbReference>
<dbReference type="InterPro" id="IPR013320">
    <property type="entry name" value="ConA-like_dom_sf"/>
</dbReference>
<reference evidence="6" key="1">
    <citation type="submission" date="2020-10" db="EMBL/GenBank/DDBJ databases">
        <authorList>
            <person name="Castelo-Branco R."/>
            <person name="Eusebio N."/>
            <person name="Adriana R."/>
            <person name="Vieira A."/>
            <person name="Brugerolle De Fraissinette N."/>
            <person name="Rezende De Castro R."/>
            <person name="Schneider M.P."/>
            <person name="Vasconcelos V."/>
            <person name="Leao P.N."/>
        </authorList>
    </citation>
    <scope>NUCLEOTIDE SEQUENCE</scope>
    <source>
        <strain evidence="6">LEGE 11480</strain>
    </source>
</reference>
<evidence type="ECO:0000256" key="1">
    <source>
        <dbReference type="ARBA" id="ARBA00022729"/>
    </source>
</evidence>
<evidence type="ECO:0000256" key="3">
    <source>
        <dbReference type="SAM" id="Coils"/>
    </source>
</evidence>
<dbReference type="Gene3D" id="2.80.10.50">
    <property type="match status" value="1"/>
</dbReference>
<feature type="domain" description="LamG-like jellyroll fold" evidence="5">
    <location>
        <begin position="556"/>
        <end position="691"/>
    </location>
</feature>
<feature type="compositionally biased region" description="Basic and acidic residues" evidence="4">
    <location>
        <begin position="2080"/>
        <end position="2091"/>
    </location>
</feature>
<evidence type="ECO:0000256" key="2">
    <source>
        <dbReference type="ARBA" id="ARBA00023157"/>
    </source>
</evidence>
<sequence>MLLSKANIQHVNSVTHEGKVVVVATGTDGGIWYTVKQDGFENNYLTQQPEQRTGWEDWELLVLPDDDDDQSVLAKELEELTYEDASVQYLLRSQYKTRRESAVAPVQLVSGLGHLYIFRQSKSGSLLVDRFVLDGLTNRLGRKIEVRFKRSKQKYTASQNHKKNSAGLTNLDALDYVDINGNKFYEPTTELSLIQNLANGWFSVVLLPTNEQDKYRWHIFAYNSERQTVELTTLRASAQGLFDVRDYTISDPEPRKIPGIIKRTLDFGSDITVAKGLSATKYDVQKERETEEEDSAGNKIKYLLREATRVMLVVGTSRGDVAALSFAAAADGTLSQIADEPSSSNIRRSNTRQILLPLNTLDEIKAIGTANPPVQGRIVGLARGAQDEVVLASQSSTGLAAANVTTVKISGTQDYNQLYAQVTKVDEHTLELTPSNLNSEAAAGGNWEIVPAAETGLIYDGMVTAYEITHDGKLRVSALNHGLDSGDAVQIVDTKDYNGTYSVTKVDDKTFSLDGLRWQAGSTISAKLQTQKRRGITLDGVDDYVALPEIDDDFSGGFTVEAWVWYDGFEKDSRIIDLGNGPGQQNILLANHAQSDRLTLFLRLPDDQSVTLLSPCLELEKWLHIAATIDRSGNAKLYKNGEVVETGGTNFAIENINRVENFIGKSNWIQDGFFHGKMSDVRIWNKARSGEDIKHNMYLQLTGQEVGLVGNWRLDAIVEGKERRVIDFSVKGRDGIVHGGAYVSSVTLHRYLGGAANAGNAVLKYENEELFAVSERATYKEEFEFRTDGAVDPTAVDRDGNTIFLLTYKGKKNRNSQLWVDIVSGATQFESAVEAGWYKASSRFTVPDGVSMIRAFGIGDLNGDWTRLDIRKHKMELVSDSITEDNYTDRVANLKSLVDNQIQLQEDLKQLVNDEILEVELLKEKRALEARIERLTINQSSLENKSRQDMAAARKEKSDRIRSEELMIQGLKAELSALQTDLKTLQDKQQKERSNPLNYWCRIRSRSAIDQSCYIDSYIDNSEKGKFVSNKKFSDLEAPETSFRFVATGEDGDYYNIVCMKNNHIVYAVDGDAFSAKITAPFTYSGHYSWKFVQSGKYYSIHRRGLETVLDRYWNGAIYLNRQHHGNEQKWELIIINDSPLEGTALSSINRAISFKRNEIQTKEMARSAARKRLEDYGESASSEPDGARKQIDAVKKQIDQVTEQLAVVTTQLKRVQESVGNINELLIEAVKKSQSPQEMLGINTDSRALLTQVGWLEFVRPTSRISTIETCEGNVQLNYFDDQGRMRQTNYDATSDSNNTTIGQWIPDASLRTCLNFHQTNDIVRLNPTIHLGQKWTIEAWFFYPLPEVANVNIFSRGTVADCTIYIQKGEYKEELGFYRAKPTRHFVGSGYDLRQLSIGWHHIAAVAQGKYEKVAVTFYIDGEKIGFAQDKAQIADPLDIKYIGNSHGGRCQFGKMAEVRIWDIALSDAEVAVNSKTCLTGNEPGLLAYFPCNEASGQTVRDKTGRHQGKVQDASWVACTAPIGKLETHQVMQFDGVDDYVALPEINEDFSDGFTVEAWAWYDSFEHYSRIIDLGNGPGQQNILLANHAQSDRLTLVLRLPDNQSVKLLSPCLELGKWMHIAATIDRSGNAKLYKNGEVVATDGTNFSIENVNRVENFIGKSNWIQDGFFHGKMSDVRIWNKARSAVEIQSNMYIRLTGKEAGIVAYYPLDKIQDNVIEDLGPNQYHGMGHGVAVGSEPTLPISHNALVSSEYSTVGKDGSVMMRRFLAIPKSNGVELLAGKRIEQLELRWIGNGQFAPTLLGYIEGAPPIPSENLTRADNYAGATSVELALSEDIDFNWTRSQESGLGAAFDLFAGVDAEADSFAAFLVAGGTYSAGNVRVGLKADLDFNYQFQNESSITSSSSLSMTDSLQLYGTQERGVRFPHLGKRFIPKNVGYALVISALSDVFITRLKRTGTMIGYQVRPVENIPPDVNTITFLINPAYTMNGSLDGMTGSSATSQRFHKHVPAMRAQLGSLYPASYYRLQEAYALKKLIEEQDKERESYFMQFDSRLVDETSLARQTDVGEAPEGVTLGRAENKPTESRTESEQDAAAQKQEQATEKLKQEAKAGSKEQTEKAKKKQAEINQRIQDQEARAHATASFAAWQKRMENIQIRAGKRNIVNNYVWDADGGLRTETQSFANTAEHSIGGSFQMNASVGAEGAYFLIGFGAELTALATVNLTQTMNKTETRSKGIELNVDLSGVEGGGITDHNDLPIVPGEKVNRYRFMSFYLEGSTDNYNDFFNYVVDPEWLASNSEEARALRQAKGKANKAWRVLHRVTYVERPALMGFGRDRRQLPANKSALSLEDLKAQVASLEQQNAVMERKLDAILNKLNSQ</sequence>
<proteinExistence type="predicted"/>
<dbReference type="SMART" id="SM00560">
    <property type="entry name" value="LamGL"/>
    <property type="match status" value="2"/>
</dbReference>
<feature type="coiled-coil region" evidence="3">
    <location>
        <begin position="2344"/>
        <end position="2378"/>
    </location>
</feature>